<gene>
    <name evidence="1" type="ORF">AKAME5_000642100</name>
</gene>
<dbReference type="Proteomes" id="UP001279410">
    <property type="component" value="Unassembled WGS sequence"/>
</dbReference>
<comment type="caution">
    <text evidence="1">The sequence shown here is derived from an EMBL/GenBank/DDBJ whole genome shotgun (WGS) entry which is preliminary data.</text>
</comment>
<evidence type="ECO:0000313" key="1">
    <source>
        <dbReference type="EMBL" id="GLD53704.1"/>
    </source>
</evidence>
<evidence type="ECO:0000313" key="2">
    <source>
        <dbReference type="Proteomes" id="UP001279410"/>
    </source>
</evidence>
<keyword evidence="2" id="KW-1185">Reference proteome</keyword>
<accession>A0AAD3MHR5</accession>
<dbReference type="AlphaFoldDB" id="A0AAD3MHR5"/>
<organism evidence="1 2">
    <name type="scientific">Lates japonicus</name>
    <name type="common">Japanese lates</name>
    <dbReference type="NCBI Taxonomy" id="270547"/>
    <lineage>
        <taxon>Eukaryota</taxon>
        <taxon>Metazoa</taxon>
        <taxon>Chordata</taxon>
        <taxon>Craniata</taxon>
        <taxon>Vertebrata</taxon>
        <taxon>Euteleostomi</taxon>
        <taxon>Actinopterygii</taxon>
        <taxon>Neopterygii</taxon>
        <taxon>Teleostei</taxon>
        <taxon>Neoteleostei</taxon>
        <taxon>Acanthomorphata</taxon>
        <taxon>Carangaria</taxon>
        <taxon>Carangaria incertae sedis</taxon>
        <taxon>Centropomidae</taxon>
        <taxon>Lates</taxon>
    </lineage>
</organism>
<proteinExistence type="predicted"/>
<protein>
    <submittedName>
        <fullName evidence="1">Glucosidase 2 subunit beta</fullName>
    </submittedName>
</protein>
<sequence>ALLGGGRQMDLTKFRHTLWDILTRRQCQDKKMREGEDESEAYRWAAVIESLR</sequence>
<name>A0AAD3MHR5_LATJO</name>
<reference evidence="1" key="1">
    <citation type="submission" date="2022-08" db="EMBL/GenBank/DDBJ databases">
        <title>Genome sequencing of akame (Lates japonicus).</title>
        <authorList>
            <person name="Hashiguchi Y."/>
            <person name="Takahashi H."/>
        </authorList>
    </citation>
    <scope>NUCLEOTIDE SEQUENCE</scope>
    <source>
        <strain evidence="1">Kochi</strain>
    </source>
</reference>
<dbReference type="EMBL" id="BRZM01000018">
    <property type="protein sequence ID" value="GLD53704.1"/>
    <property type="molecule type" value="Genomic_DNA"/>
</dbReference>
<feature type="non-terminal residue" evidence="1">
    <location>
        <position position="52"/>
    </location>
</feature>